<name>A0A8H4RRZ2_9HELO</name>
<dbReference type="PANTHER" id="PTHR24148:SF73">
    <property type="entry name" value="HET DOMAIN PROTEIN (AFU_ORTHOLOGUE AFUA_8G01020)"/>
    <property type="match status" value="1"/>
</dbReference>
<proteinExistence type="predicted"/>
<evidence type="ECO:0000313" key="2">
    <source>
        <dbReference type="EMBL" id="KAF4634967.1"/>
    </source>
</evidence>
<protein>
    <recommendedName>
        <fullName evidence="1">Heterokaryon incompatibility domain-containing protein</fullName>
    </recommendedName>
</protein>
<sequence length="241" mass="28095">MKKEYIRHLQSRTKDSDFAHPFGRKANYDALSYTCGVPTPKTNIFIDGLAFPVGPSLESALRHLRDVDEEKVLWIDATRIDQNNIEERNIQVQRMAQIYRQAPCVLIWLGEVEKEMVLSPRMQNFSFGVRNVLRPRDYSQLRDPTETRMWIVQELTYPATARVFCGHRSINWDTIENMITVNPRTGTLIRLNRWFAEAFKPLRSLVELRSTAQKTEMLSTFGNVYKHRGTSLRTLVFDNAE</sequence>
<gene>
    <name evidence="2" type="ORF">G7Y89_g3145</name>
</gene>
<dbReference type="EMBL" id="JAAMPI010000149">
    <property type="protein sequence ID" value="KAF4634967.1"/>
    <property type="molecule type" value="Genomic_DNA"/>
</dbReference>
<dbReference type="InterPro" id="IPR010730">
    <property type="entry name" value="HET"/>
</dbReference>
<organism evidence="2 3">
    <name type="scientific">Cudoniella acicularis</name>
    <dbReference type="NCBI Taxonomy" id="354080"/>
    <lineage>
        <taxon>Eukaryota</taxon>
        <taxon>Fungi</taxon>
        <taxon>Dikarya</taxon>
        <taxon>Ascomycota</taxon>
        <taxon>Pezizomycotina</taxon>
        <taxon>Leotiomycetes</taxon>
        <taxon>Helotiales</taxon>
        <taxon>Tricladiaceae</taxon>
        <taxon>Cudoniella</taxon>
    </lineage>
</organism>
<evidence type="ECO:0000259" key="1">
    <source>
        <dbReference type="Pfam" id="PF06985"/>
    </source>
</evidence>
<keyword evidence="3" id="KW-1185">Reference proteome</keyword>
<dbReference type="Proteomes" id="UP000566819">
    <property type="component" value="Unassembled WGS sequence"/>
</dbReference>
<dbReference type="AlphaFoldDB" id="A0A8H4RRZ2"/>
<feature type="domain" description="Heterokaryon incompatibility" evidence="1">
    <location>
        <begin position="28"/>
        <end position="154"/>
    </location>
</feature>
<comment type="caution">
    <text evidence="2">The sequence shown here is derived from an EMBL/GenBank/DDBJ whole genome shotgun (WGS) entry which is preliminary data.</text>
</comment>
<dbReference type="OrthoDB" id="2157530at2759"/>
<accession>A0A8H4RRZ2</accession>
<dbReference type="Pfam" id="PF06985">
    <property type="entry name" value="HET"/>
    <property type="match status" value="1"/>
</dbReference>
<dbReference type="PANTHER" id="PTHR24148">
    <property type="entry name" value="ANKYRIN REPEAT DOMAIN-CONTAINING PROTEIN 39 HOMOLOG-RELATED"/>
    <property type="match status" value="1"/>
</dbReference>
<evidence type="ECO:0000313" key="3">
    <source>
        <dbReference type="Proteomes" id="UP000566819"/>
    </source>
</evidence>
<reference evidence="2 3" key="1">
    <citation type="submission" date="2020-03" db="EMBL/GenBank/DDBJ databases">
        <title>Draft Genome Sequence of Cudoniella acicularis.</title>
        <authorList>
            <person name="Buettner E."/>
            <person name="Kellner H."/>
        </authorList>
    </citation>
    <scope>NUCLEOTIDE SEQUENCE [LARGE SCALE GENOMIC DNA]</scope>
    <source>
        <strain evidence="2 3">DSM 108380</strain>
    </source>
</reference>
<dbReference type="InterPro" id="IPR052895">
    <property type="entry name" value="HetReg/Transcr_Mod"/>
</dbReference>